<reference evidence="1" key="2">
    <citation type="submission" date="2021-04" db="EMBL/GenBank/DDBJ databases">
        <authorList>
            <person name="Gilroy R."/>
        </authorList>
    </citation>
    <scope>NUCLEOTIDE SEQUENCE</scope>
    <source>
        <strain evidence="1">CHK186-16707</strain>
    </source>
</reference>
<dbReference type="Pfam" id="PF02620">
    <property type="entry name" value="YceD"/>
    <property type="match status" value="1"/>
</dbReference>
<dbReference type="InterPro" id="IPR003772">
    <property type="entry name" value="YceD"/>
</dbReference>
<evidence type="ECO:0000313" key="1">
    <source>
        <dbReference type="EMBL" id="HJA09414.1"/>
    </source>
</evidence>
<protein>
    <submittedName>
        <fullName evidence="1">DUF177 domain-containing protein</fullName>
    </submittedName>
</protein>
<sequence>MAALRITLSEIGPEGLSLTVDDPAVWNVPLAEFQMACRVVRPLRAELFVLPQENGCLLRGRISGEVALPCNRCAEEALVVLDQAFDEFEEYPDTEPAAAEACDERGLLEGGDVLLLENGVPVLDVSALVWEEFSLALPVKPLCSSDCRGVCPVCGKNLNEGPCGCSSDEGDPRLAALRNLKIS</sequence>
<dbReference type="AlphaFoldDB" id="A0A9D2HF92"/>
<comment type="caution">
    <text evidence="1">The sequence shown here is derived from an EMBL/GenBank/DDBJ whole genome shotgun (WGS) entry which is preliminary data.</text>
</comment>
<name>A0A9D2HF92_9BACT</name>
<organism evidence="1 2">
    <name type="scientific">Candidatus Mailhella merdigallinarum</name>
    <dbReference type="NCBI Taxonomy" id="2838658"/>
    <lineage>
        <taxon>Bacteria</taxon>
        <taxon>Pseudomonadati</taxon>
        <taxon>Thermodesulfobacteriota</taxon>
        <taxon>Desulfovibrionia</taxon>
        <taxon>Desulfovibrionales</taxon>
        <taxon>Desulfovibrionaceae</taxon>
        <taxon>Mailhella</taxon>
    </lineage>
</organism>
<gene>
    <name evidence="1" type="ORF">H9962_09550</name>
</gene>
<proteinExistence type="predicted"/>
<dbReference type="EMBL" id="DXAN01000030">
    <property type="protein sequence ID" value="HJA09414.1"/>
    <property type="molecule type" value="Genomic_DNA"/>
</dbReference>
<evidence type="ECO:0000313" key="2">
    <source>
        <dbReference type="Proteomes" id="UP000824225"/>
    </source>
</evidence>
<dbReference type="PANTHER" id="PTHR34374:SF1">
    <property type="entry name" value="LARGE RIBOSOMAL RNA SUBUNIT ACCUMULATION PROTEIN YCED HOMOLOG 1, CHLOROPLASTIC"/>
    <property type="match status" value="1"/>
</dbReference>
<accession>A0A9D2HF92</accession>
<dbReference type="PANTHER" id="PTHR34374">
    <property type="entry name" value="LARGE RIBOSOMAL RNA SUBUNIT ACCUMULATION PROTEIN YCED HOMOLOG 1, CHLOROPLASTIC"/>
    <property type="match status" value="1"/>
</dbReference>
<reference evidence="1" key="1">
    <citation type="journal article" date="2021" name="PeerJ">
        <title>Extensive microbial diversity within the chicken gut microbiome revealed by metagenomics and culture.</title>
        <authorList>
            <person name="Gilroy R."/>
            <person name="Ravi A."/>
            <person name="Getino M."/>
            <person name="Pursley I."/>
            <person name="Horton D.L."/>
            <person name="Alikhan N.F."/>
            <person name="Baker D."/>
            <person name="Gharbi K."/>
            <person name="Hall N."/>
            <person name="Watson M."/>
            <person name="Adriaenssens E.M."/>
            <person name="Foster-Nyarko E."/>
            <person name="Jarju S."/>
            <person name="Secka A."/>
            <person name="Antonio M."/>
            <person name="Oren A."/>
            <person name="Chaudhuri R.R."/>
            <person name="La Ragione R."/>
            <person name="Hildebrand F."/>
            <person name="Pallen M.J."/>
        </authorList>
    </citation>
    <scope>NUCLEOTIDE SEQUENCE</scope>
    <source>
        <strain evidence="1">CHK186-16707</strain>
    </source>
</reference>
<dbReference type="Proteomes" id="UP000824225">
    <property type="component" value="Unassembled WGS sequence"/>
</dbReference>